<dbReference type="OrthoDB" id="308383at2759"/>
<reference evidence="13" key="1">
    <citation type="submission" date="2022-07" db="EMBL/GenBank/DDBJ databases">
        <title>Phylogenomic reconstructions and comparative analyses of Kickxellomycotina fungi.</title>
        <authorList>
            <person name="Reynolds N.K."/>
            <person name="Stajich J.E."/>
            <person name="Barry K."/>
            <person name="Grigoriev I.V."/>
            <person name="Crous P."/>
            <person name="Smith M.E."/>
        </authorList>
    </citation>
    <scope>NUCLEOTIDE SEQUENCE</scope>
    <source>
        <strain evidence="13">NBRC 100468</strain>
    </source>
</reference>
<dbReference type="InterPro" id="IPR016197">
    <property type="entry name" value="Chromo-like_dom_sf"/>
</dbReference>
<dbReference type="SUPFAM" id="SSF54160">
    <property type="entry name" value="Chromo domain-like"/>
    <property type="match status" value="1"/>
</dbReference>
<dbReference type="PANTHER" id="PTHR46223:SF4">
    <property type="entry name" value="HISTONE-LYSINE N-METHYLTRANSFERASE-RELATED"/>
    <property type="match status" value="1"/>
</dbReference>
<comment type="subcellular location">
    <subcellularLocation>
        <location evidence="1">Chromosome</location>
    </subcellularLocation>
</comment>
<dbReference type="PROSITE" id="PS50013">
    <property type="entry name" value="CHROMO_2"/>
    <property type="match status" value="1"/>
</dbReference>
<dbReference type="InterPro" id="IPR001214">
    <property type="entry name" value="SET_dom"/>
</dbReference>
<feature type="compositionally biased region" description="Polar residues" evidence="8">
    <location>
        <begin position="184"/>
        <end position="196"/>
    </location>
</feature>
<gene>
    <name evidence="13" type="ORF">H4219_005775</name>
</gene>
<feature type="domain" description="Chromo" evidence="9">
    <location>
        <begin position="8"/>
        <end position="75"/>
    </location>
</feature>
<evidence type="ECO:0000256" key="5">
    <source>
        <dbReference type="ARBA" id="ARBA00022691"/>
    </source>
</evidence>
<protein>
    <recommendedName>
        <fullName evidence="15">Histone-lysine N-methyltransferase</fullName>
    </recommendedName>
</protein>
<evidence type="ECO:0000313" key="14">
    <source>
        <dbReference type="Proteomes" id="UP001150538"/>
    </source>
</evidence>
<keyword evidence="2" id="KW-0158">Chromosome</keyword>
<dbReference type="GO" id="GO:0046974">
    <property type="term" value="F:histone H3K9 methyltransferase activity"/>
    <property type="evidence" value="ECO:0007669"/>
    <property type="project" value="TreeGrafter"/>
</dbReference>
<keyword evidence="7" id="KW-0862">Zinc</keyword>
<proteinExistence type="predicted"/>
<keyword evidence="14" id="KW-1185">Reference proteome</keyword>
<feature type="domain" description="Pre-SET" evidence="11">
    <location>
        <begin position="366"/>
        <end position="440"/>
    </location>
</feature>
<keyword evidence="3" id="KW-0489">Methyltransferase</keyword>
<dbReference type="InterPro" id="IPR003616">
    <property type="entry name" value="Post-SET_dom"/>
</dbReference>
<name>A0A9W8DJ64_9FUNG</name>
<dbReference type="SMART" id="SM00468">
    <property type="entry name" value="PreSET"/>
    <property type="match status" value="1"/>
</dbReference>
<dbReference type="CDD" id="cd00024">
    <property type="entry name" value="CD_CSD"/>
    <property type="match status" value="1"/>
</dbReference>
<dbReference type="InterPro" id="IPR000953">
    <property type="entry name" value="Chromo/chromo_shadow_dom"/>
</dbReference>
<evidence type="ECO:0000256" key="8">
    <source>
        <dbReference type="SAM" id="MobiDB-lite"/>
    </source>
</evidence>
<dbReference type="PROSITE" id="PS50280">
    <property type="entry name" value="SET"/>
    <property type="match status" value="1"/>
</dbReference>
<feature type="compositionally biased region" description="Polar residues" evidence="8">
    <location>
        <begin position="104"/>
        <end position="126"/>
    </location>
</feature>
<sequence length="648" mass="71167">MSVEEGFYEVASIEDHKFINGQCHYLVNWKSPTKITNGKGGMCDSSWEPSVNVDNCRYLLTKYWCTYANNSHNPKVNVKISHTMKPEDFANLDVVTRTWDAKSLDSSSPGINGNSTTKANGTNGNSKKVDPSPIISVPAPAPLRSSRKKPNPKVFINSDDDDDGDGDYSGSKTTQRATKRSRATKSTGIRKTATSLPPQPVSSSNLNSSAAAASIFGTDDFQVPRSQKTIDINIPKREIPDILNNTPADTFRATATTTTNDSSISDDASSVISGINTPTTTATTTTTTRSLRSTSKRNIGHPQLKDRRKNIAQFAKILDKAKGPHILIENNIDSEGPPDDFTYIDESIYPPGIMEATMFCSETAAPGCTCKNCESQIYSCEEDTTNISSPGCKCGAMYPEYPSCYDFGGLVQIPPGYAIYECGAQCNCPSSCQNRVVQHGLQLPLVIFKTAKKGWGVKARKFIREGTFICEYVGEVISQVDANKRTEEFQKTARNYLFDLDYMITNPSNPNSNSNLNNTNDNNNIDNSDQDAANKFLGYRSQFVIDGRCHSNVSHFFNHSCDPNLRVYPVFIDHTDATLHRIAFFASKDIDIGQELCFDYMGGGNGAGNDNTAASGIMEIEAAEEAEDDRKLMECHCGASNCRKYIWN</sequence>
<dbReference type="GO" id="GO:0005694">
    <property type="term" value="C:chromosome"/>
    <property type="evidence" value="ECO:0007669"/>
    <property type="project" value="UniProtKB-SubCell"/>
</dbReference>
<keyword evidence="5" id="KW-0949">S-adenosyl-L-methionine</keyword>
<dbReference type="Proteomes" id="UP001150538">
    <property type="component" value="Unassembled WGS sequence"/>
</dbReference>
<evidence type="ECO:0008006" key="15">
    <source>
        <dbReference type="Google" id="ProtNLM"/>
    </source>
</evidence>
<dbReference type="InterPro" id="IPR050973">
    <property type="entry name" value="H3K9_Histone-Lys_N-MTase"/>
</dbReference>
<dbReference type="SMART" id="SM00317">
    <property type="entry name" value="SET"/>
    <property type="match status" value="1"/>
</dbReference>
<feature type="domain" description="Post-SET" evidence="12">
    <location>
        <begin position="631"/>
        <end position="647"/>
    </location>
</feature>
<evidence type="ECO:0000256" key="6">
    <source>
        <dbReference type="ARBA" id="ARBA00022723"/>
    </source>
</evidence>
<feature type="region of interest" description="Disordered" evidence="8">
    <location>
        <begin position="102"/>
        <end position="206"/>
    </location>
</feature>
<dbReference type="Gene3D" id="2.170.270.10">
    <property type="entry name" value="SET domain"/>
    <property type="match status" value="1"/>
</dbReference>
<accession>A0A9W8DJ64</accession>
<dbReference type="EMBL" id="JANBPU010000393">
    <property type="protein sequence ID" value="KAJ1911946.1"/>
    <property type="molecule type" value="Genomic_DNA"/>
</dbReference>
<evidence type="ECO:0000256" key="4">
    <source>
        <dbReference type="ARBA" id="ARBA00022679"/>
    </source>
</evidence>
<dbReference type="Pfam" id="PF00856">
    <property type="entry name" value="SET"/>
    <property type="match status" value="1"/>
</dbReference>
<dbReference type="GO" id="GO:0008270">
    <property type="term" value="F:zinc ion binding"/>
    <property type="evidence" value="ECO:0007669"/>
    <property type="project" value="InterPro"/>
</dbReference>
<dbReference type="Gene3D" id="2.40.50.40">
    <property type="match status" value="1"/>
</dbReference>
<dbReference type="GO" id="GO:0005634">
    <property type="term" value="C:nucleus"/>
    <property type="evidence" value="ECO:0007669"/>
    <property type="project" value="InterPro"/>
</dbReference>
<keyword evidence="4" id="KW-0808">Transferase</keyword>
<dbReference type="SUPFAM" id="SSF82199">
    <property type="entry name" value="SET domain"/>
    <property type="match status" value="1"/>
</dbReference>
<dbReference type="PROSITE" id="PS50868">
    <property type="entry name" value="POST_SET"/>
    <property type="match status" value="1"/>
</dbReference>
<dbReference type="AlphaFoldDB" id="A0A9W8DJ64"/>
<evidence type="ECO:0000256" key="7">
    <source>
        <dbReference type="ARBA" id="ARBA00022833"/>
    </source>
</evidence>
<feature type="region of interest" description="Disordered" evidence="8">
    <location>
        <begin position="275"/>
        <end position="295"/>
    </location>
</feature>
<organism evidence="13 14">
    <name type="scientific">Mycoemilia scoparia</name>
    <dbReference type="NCBI Taxonomy" id="417184"/>
    <lineage>
        <taxon>Eukaryota</taxon>
        <taxon>Fungi</taxon>
        <taxon>Fungi incertae sedis</taxon>
        <taxon>Zoopagomycota</taxon>
        <taxon>Kickxellomycotina</taxon>
        <taxon>Kickxellomycetes</taxon>
        <taxon>Kickxellales</taxon>
        <taxon>Kickxellaceae</taxon>
        <taxon>Mycoemilia</taxon>
    </lineage>
</organism>
<evidence type="ECO:0000256" key="1">
    <source>
        <dbReference type="ARBA" id="ARBA00004286"/>
    </source>
</evidence>
<dbReference type="GO" id="GO:0032259">
    <property type="term" value="P:methylation"/>
    <property type="evidence" value="ECO:0007669"/>
    <property type="project" value="UniProtKB-KW"/>
</dbReference>
<dbReference type="InterPro" id="IPR007728">
    <property type="entry name" value="Pre-SET_dom"/>
</dbReference>
<feature type="domain" description="SET" evidence="10">
    <location>
        <begin position="443"/>
        <end position="601"/>
    </location>
</feature>
<evidence type="ECO:0000259" key="10">
    <source>
        <dbReference type="PROSITE" id="PS50280"/>
    </source>
</evidence>
<dbReference type="Pfam" id="PF05033">
    <property type="entry name" value="Pre-SET"/>
    <property type="match status" value="1"/>
</dbReference>
<evidence type="ECO:0000259" key="11">
    <source>
        <dbReference type="PROSITE" id="PS50867"/>
    </source>
</evidence>
<evidence type="ECO:0000259" key="12">
    <source>
        <dbReference type="PROSITE" id="PS50868"/>
    </source>
</evidence>
<comment type="caution">
    <text evidence="13">The sequence shown here is derived from an EMBL/GenBank/DDBJ whole genome shotgun (WGS) entry which is preliminary data.</text>
</comment>
<keyword evidence="6" id="KW-0479">Metal-binding</keyword>
<evidence type="ECO:0000256" key="3">
    <source>
        <dbReference type="ARBA" id="ARBA00022603"/>
    </source>
</evidence>
<feature type="compositionally biased region" description="Low complexity" evidence="8">
    <location>
        <begin position="277"/>
        <end position="288"/>
    </location>
</feature>
<dbReference type="PANTHER" id="PTHR46223">
    <property type="entry name" value="HISTONE-LYSINE N-METHYLTRANSFERASE SUV39H"/>
    <property type="match status" value="1"/>
</dbReference>
<evidence type="ECO:0000256" key="2">
    <source>
        <dbReference type="ARBA" id="ARBA00022454"/>
    </source>
</evidence>
<dbReference type="PROSITE" id="PS50867">
    <property type="entry name" value="PRE_SET"/>
    <property type="match status" value="1"/>
</dbReference>
<evidence type="ECO:0000313" key="13">
    <source>
        <dbReference type="EMBL" id="KAJ1911946.1"/>
    </source>
</evidence>
<evidence type="ECO:0000259" key="9">
    <source>
        <dbReference type="PROSITE" id="PS50013"/>
    </source>
</evidence>
<dbReference type="InterPro" id="IPR046341">
    <property type="entry name" value="SET_dom_sf"/>
</dbReference>